<keyword evidence="2" id="KW-1185">Reference proteome</keyword>
<proteinExistence type="predicted"/>
<name>A0A151JZX5_9HYME</name>
<dbReference type="EMBL" id="KQ981337">
    <property type="protein sequence ID" value="KYN42560.1"/>
    <property type="molecule type" value="Genomic_DNA"/>
</dbReference>
<reference evidence="1 2" key="1">
    <citation type="submission" date="2016-03" db="EMBL/GenBank/DDBJ databases">
        <title>Trachymyrmex septentrionalis WGS genome.</title>
        <authorList>
            <person name="Nygaard S."/>
            <person name="Hu H."/>
            <person name="Boomsma J."/>
            <person name="Zhang G."/>
        </authorList>
    </citation>
    <scope>NUCLEOTIDE SEQUENCE [LARGE SCALE GENOMIC DNA]</scope>
    <source>
        <strain evidence="1">Tsep2-gDNA-1</strain>
        <tissue evidence="1">Whole body</tissue>
    </source>
</reference>
<accession>A0A151JZX5</accession>
<dbReference type="AlphaFoldDB" id="A0A151JZX5"/>
<sequence>MNSTDSVKFLEKIPPPSSKSYFRILESDTLESLITQFPRTTIASIPQGAYTIGPHYFDPEEIRNATKTQHPVSLYSSRIPPTHS</sequence>
<evidence type="ECO:0000313" key="1">
    <source>
        <dbReference type="EMBL" id="KYN42560.1"/>
    </source>
</evidence>
<evidence type="ECO:0000313" key="2">
    <source>
        <dbReference type="Proteomes" id="UP000078541"/>
    </source>
</evidence>
<protein>
    <submittedName>
        <fullName evidence="1">Uncharacterized protein</fullName>
    </submittedName>
</protein>
<gene>
    <name evidence="1" type="ORF">ALC56_03019</name>
</gene>
<dbReference type="Proteomes" id="UP000078541">
    <property type="component" value="Unassembled WGS sequence"/>
</dbReference>
<organism evidence="1 2">
    <name type="scientific">Trachymyrmex septentrionalis</name>
    <dbReference type="NCBI Taxonomy" id="34720"/>
    <lineage>
        <taxon>Eukaryota</taxon>
        <taxon>Metazoa</taxon>
        <taxon>Ecdysozoa</taxon>
        <taxon>Arthropoda</taxon>
        <taxon>Hexapoda</taxon>
        <taxon>Insecta</taxon>
        <taxon>Pterygota</taxon>
        <taxon>Neoptera</taxon>
        <taxon>Endopterygota</taxon>
        <taxon>Hymenoptera</taxon>
        <taxon>Apocrita</taxon>
        <taxon>Aculeata</taxon>
        <taxon>Formicoidea</taxon>
        <taxon>Formicidae</taxon>
        <taxon>Myrmicinae</taxon>
        <taxon>Trachymyrmex</taxon>
    </lineage>
</organism>